<reference evidence="6" key="1">
    <citation type="submission" date="2020-02" db="EMBL/GenBank/DDBJ databases">
        <authorList>
            <person name="Meier V. D."/>
        </authorList>
    </citation>
    <scope>NUCLEOTIDE SEQUENCE</scope>
    <source>
        <strain evidence="6">AVDCRST_MAG64</strain>
    </source>
</reference>
<keyword evidence="4" id="KW-1005">Bacterial flagellum biogenesis</keyword>
<proteinExistence type="inferred from homology"/>
<comment type="subcellular location">
    <subcellularLocation>
        <location evidence="1">Cytoplasm</location>
        <location evidence="1">Cytosol</location>
    </subcellularLocation>
</comment>
<dbReference type="Pfam" id="PF02561">
    <property type="entry name" value="FliS"/>
    <property type="match status" value="1"/>
</dbReference>
<evidence type="ECO:0008006" key="7">
    <source>
        <dbReference type="Google" id="ProtNLM"/>
    </source>
</evidence>
<evidence type="ECO:0000313" key="6">
    <source>
        <dbReference type="EMBL" id="CAA9445186.1"/>
    </source>
</evidence>
<dbReference type="InterPro" id="IPR036584">
    <property type="entry name" value="FliS_sf"/>
</dbReference>
<dbReference type="GO" id="GO:0044780">
    <property type="term" value="P:bacterial-type flagellum assembly"/>
    <property type="evidence" value="ECO:0007669"/>
    <property type="project" value="InterPro"/>
</dbReference>
<dbReference type="InterPro" id="IPR003713">
    <property type="entry name" value="FliS"/>
</dbReference>
<dbReference type="NCBIfam" id="TIGR00208">
    <property type="entry name" value="fliS"/>
    <property type="match status" value="1"/>
</dbReference>
<dbReference type="PANTHER" id="PTHR34773:SF1">
    <property type="entry name" value="FLAGELLAR SECRETION CHAPERONE FLIS"/>
    <property type="match status" value="1"/>
</dbReference>
<comment type="similarity">
    <text evidence="2">Belongs to the FliS family.</text>
</comment>
<evidence type="ECO:0000256" key="4">
    <source>
        <dbReference type="ARBA" id="ARBA00022795"/>
    </source>
</evidence>
<dbReference type="AlphaFoldDB" id="A0A6J4QSJ3"/>
<evidence type="ECO:0000256" key="1">
    <source>
        <dbReference type="ARBA" id="ARBA00004514"/>
    </source>
</evidence>
<evidence type="ECO:0000256" key="3">
    <source>
        <dbReference type="ARBA" id="ARBA00022490"/>
    </source>
</evidence>
<dbReference type="Gene3D" id="1.20.120.340">
    <property type="entry name" value="Flagellar protein FliS"/>
    <property type="match status" value="1"/>
</dbReference>
<gene>
    <name evidence="6" type="ORF">AVDCRST_MAG64-4475</name>
</gene>
<organism evidence="6">
    <name type="scientific">uncultured Phycisphaerae bacterium</name>
    <dbReference type="NCBI Taxonomy" id="904963"/>
    <lineage>
        <taxon>Bacteria</taxon>
        <taxon>Pseudomonadati</taxon>
        <taxon>Planctomycetota</taxon>
        <taxon>Phycisphaerae</taxon>
        <taxon>environmental samples</taxon>
    </lineage>
</organism>
<sequence length="153" mass="17021">MNPQAAQQNYLRTRVLTATPEQLQMMLFDGAVRFAEQARLALQAKNWEQSYTSISKCQKIIAELTASLKHDVNPDLCGKLSSLYNYAYRKLVEANVGHQVEPLDEAVKVLKYQRETWALLLQQLGTQKAGAAAGRIDMPAPSAAMEAKIRLSA</sequence>
<name>A0A6J4QSJ3_9BACT</name>
<accession>A0A6J4QSJ3</accession>
<evidence type="ECO:0000256" key="5">
    <source>
        <dbReference type="ARBA" id="ARBA00023186"/>
    </source>
</evidence>
<dbReference type="GO" id="GO:0005829">
    <property type="term" value="C:cytosol"/>
    <property type="evidence" value="ECO:0007669"/>
    <property type="project" value="UniProtKB-SubCell"/>
</dbReference>
<protein>
    <recommendedName>
        <fullName evidence="7">Flagellar secretion chaperone FliS</fullName>
    </recommendedName>
</protein>
<keyword evidence="5" id="KW-0143">Chaperone</keyword>
<dbReference type="GO" id="GO:0071973">
    <property type="term" value="P:bacterial-type flagellum-dependent cell motility"/>
    <property type="evidence" value="ECO:0007669"/>
    <property type="project" value="TreeGrafter"/>
</dbReference>
<dbReference type="EMBL" id="CADCUQ010001053">
    <property type="protein sequence ID" value="CAA9445186.1"/>
    <property type="molecule type" value="Genomic_DNA"/>
</dbReference>
<dbReference type="SUPFAM" id="SSF101116">
    <property type="entry name" value="Flagellar export chaperone FliS"/>
    <property type="match status" value="1"/>
</dbReference>
<dbReference type="PANTHER" id="PTHR34773">
    <property type="entry name" value="FLAGELLAR SECRETION CHAPERONE FLIS"/>
    <property type="match status" value="1"/>
</dbReference>
<evidence type="ECO:0000256" key="2">
    <source>
        <dbReference type="ARBA" id="ARBA00008787"/>
    </source>
</evidence>
<dbReference type="CDD" id="cd16098">
    <property type="entry name" value="FliS"/>
    <property type="match status" value="1"/>
</dbReference>
<keyword evidence="3" id="KW-0963">Cytoplasm</keyword>